<feature type="binding site" evidence="9">
    <location>
        <position position="89"/>
    </location>
    <ligand>
        <name>Mg(2+)</name>
        <dbReference type="ChEBI" id="CHEBI:18420"/>
        <label>1</label>
        <note>catalytic</note>
    </ligand>
</feature>
<dbReference type="PRINTS" id="PR00377">
    <property type="entry name" value="IMPHPHTASES"/>
</dbReference>
<evidence type="ECO:0000256" key="7">
    <source>
        <dbReference type="ARBA" id="ARBA00022801"/>
    </source>
</evidence>
<dbReference type="Pfam" id="PF00459">
    <property type="entry name" value="Inositol_P"/>
    <property type="match status" value="1"/>
</dbReference>
<evidence type="ECO:0000313" key="10">
    <source>
        <dbReference type="EMBL" id="PLW78271.1"/>
    </source>
</evidence>
<dbReference type="PANTHER" id="PTHR20854:SF4">
    <property type="entry name" value="INOSITOL-1-MONOPHOSPHATASE-RELATED"/>
    <property type="match status" value="1"/>
</dbReference>
<dbReference type="GO" id="GO:0006020">
    <property type="term" value="P:inositol metabolic process"/>
    <property type="evidence" value="ECO:0007669"/>
    <property type="project" value="TreeGrafter"/>
</dbReference>
<dbReference type="Gene3D" id="3.30.540.10">
    <property type="entry name" value="Fructose-1,6-Bisphosphatase, subunit A, domain 1"/>
    <property type="match status" value="1"/>
</dbReference>
<evidence type="ECO:0000256" key="5">
    <source>
        <dbReference type="ARBA" id="ARBA00019784"/>
    </source>
</evidence>
<dbReference type="OrthoDB" id="9785695at2"/>
<comment type="cofactor">
    <cofactor evidence="2 9">
        <name>Mg(2+)</name>
        <dbReference type="ChEBI" id="CHEBI:18420"/>
    </cofactor>
</comment>
<keyword evidence="7" id="KW-0378">Hydrolase</keyword>
<comment type="caution">
    <text evidence="10">The sequence shown here is derived from an EMBL/GenBank/DDBJ whole genome shotgun (WGS) entry which is preliminary data.</text>
</comment>
<feature type="binding site" evidence="9">
    <location>
        <position position="90"/>
    </location>
    <ligand>
        <name>Mg(2+)</name>
        <dbReference type="ChEBI" id="CHEBI:18420"/>
        <label>2</label>
    </ligand>
</feature>
<dbReference type="RefSeq" id="WP_101532768.1">
    <property type="nucleotide sequence ID" value="NZ_PKUQ01000009.1"/>
</dbReference>
<evidence type="ECO:0000256" key="3">
    <source>
        <dbReference type="ARBA" id="ARBA00009759"/>
    </source>
</evidence>
<dbReference type="GO" id="GO:0008934">
    <property type="term" value="F:inositol monophosphate 1-phosphatase activity"/>
    <property type="evidence" value="ECO:0007669"/>
    <property type="project" value="TreeGrafter"/>
</dbReference>
<evidence type="ECO:0000256" key="4">
    <source>
        <dbReference type="ARBA" id="ARBA00013106"/>
    </source>
</evidence>
<accession>A0A2N5XUT4</accession>
<comment type="catalytic activity">
    <reaction evidence="1">
        <text>a myo-inositol phosphate + H2O = myo-inositol + phosphate</text>
        <dbReference type="Rhea" id="RHEA:24056"/>
        <dbReference type="ChEBI" id="CHEBI:15377"/>
        <dbReference type="ChEBI" id="CHEBI:17268"/>
        <dbReference type="ChEBI" id="CHEBI:43474"/>
        <dbReference type="ChEBI" id="CHEBI:84139"/>
        <dbReference type="EC" id="3.1.3.25"/>
    </reaction>
</comment>
<evidence type="ECO:0000256" key="2">
    <source>
        <dbReference type="ARBA" id="ARBA00001946"/>
    </source>
</evidence>
<feature type="binding site" evidence="9">
    <location>
        <position position="71"/>
    </location>
    <ligand>
        <name>Mg(2+)</name>
        <dbReference type="ChEBI" id="CHEBI:18420"/>
        <label>1</label>
        <note>catalytic</note>
    </ligand>
</feature>
<evidence type="ECO:0000256" key="9">
    <source>
        <dbReference type="PIRSR" id="PIRSR600760-2"/>
    </source>
</evidence>
<dbReference type="InterPro" id="IPR020583">
    <property type="entry name" value="Inositol_monoP_metal-BS"/>
</dbReference>
<proteinExistence type="inferred from homology"/>
<dbReference type="PANTHER" id="PTHR20854">
    <property type="entry name" value="INOSITOL MONOPHOSPHATASE"/>
    <property type="match status" value="1"/>
</dbReference>
<feature type="binding site" evidence="9">
    <location>
        <position position="213"/>
    </location>
    <ligand>
        <name>Mg(2+)</name>
        <dbReference type="ChEBI" id="CHEBI:18420"/>
        <label>1</label>
        <note>catalytic</note>
    </ligand>
</feature>
<name>A0A2N5XUT4_9HYPH</name>
<dbReference type="Proteomes" id="UP000234881">
    <property type="component" value="Unassembled WGS sequence"/>
</dbReference>
<feature type="binding site" evidence="9">
    <location>
        <position position="87"/>
    </location>
    <ligand>
        <name>Mg(2+)</name>
        <dbReference type="ChEBI" id="CHEBI:18420"/>
        <label>1</label>
        <note>catalytic</note>
    </ligand>
</feature>
<keyword evidence="11" id="KW-1185">Reference proteome</keyword>
<gene>
    <name evidence="10" type="ORF">C0081_05300</name>
</gene>
<comment type="similarity">
    <text evidence="3">Belongs to the inositol monophosphatase superfamily.</text>
</comment>
<organism evidence="10 11">
    <name type="scientific">Cohaesibacter celericrescens</name>
    <dbReference type="NCBI Taxonomy" id="2067669"/>
    <lineage>
        <taxon>Bacteria</taxon>
        <taxon>Pseudomonadati</taxon>
        <taxon>Pseudomonadota</taxon>
        <taxon>Alphaproteobacteria</taxon>
        <taxon>Hyphomicrobiales</taxon>
        <taxon>Cohaesibacteraceae</taxon>
    </lineage>
</organism>
<dbReference type="Gene3D" id="3.40.190.80">
    <property type="match status" value="1"/>
</dbReference>
<dbReference type="AlphaFoldDB" id="A0A2N5XUT4"/>
<dbReference type="GO" id="GO:0007165">
    <property type="term" value="P:signal transduction"/>
    <property type="evidence" value="ECO:0007669"/>
    <property type="project" value="TreeGrafter"/>
</dbReference>
<dbReference type="SUPFAM" id="SSF56655">
    <property type="entry name" value="Carbohydrate phosphatase"/>
    <property type="match status" value="1"/>
</dbReference>
<sequence>MNKEINNRLEFAKDTARKAGALGMTYFADIGNLNVEQKGAQDLVSNADKDVELFVRAAIAERFPKDGIVGEEHANVDGTSGYTWVIDPIDGTANFLTSIPAWCVIIACVHDDKTKIAAIFDPCHNEMFSGSLDGGAYLNDKPMKVAETTGLDAGNLGVGINGRTDKTKVVRFIDDLASRGGIFFRNSSGGLMLSYVAAGRLIGYAEPHMNAWDCLAAQLLILEAGGRIEKQSANDMLEHGGRVITSTPIIFDEIVAMADAADF</sequence>
<protein>
    <recommendedName>
        <fullName evidence="5">Inositol-1-monophosphatase</fullName>
        <ecNumber evidence="4">3.1.3.25</ecNumber>
    </recommendedName>
</protein>
<dbReference type="FunFam" id="3.30.540.10:FF:000003">
    <property type="entry name" value="Inositol-1-monophosphatase"/>
    <property type="match status" value="1"/>
</dbReference>
<evidence type="ECO:0000256" key="1">
    <source>
        <dbReference type="ARBA" id="ARBA00001033"/>
    </source>
</evidence>
<evidence type="ECO:0000256" key="8">
    <source>
        <dbReference type="ARBA" id="ARBA00022842"/>
    </source>
</evidence>
<dbReference type="EMBL" id="PKUQ01000009">
    <property type="protein sequence ID" value="PLW78271.1"/>
    <property type="molecule type" value="Genomic_DNA"/>
</dbReference>
<reference evidence="10 11" key="1">
    <citation type="submission" date="2018-01" db="EMBL/GenBank/DDBJ databases">
        <title>The draft genome sequence of Cohaesibacter sp. H1304.</title>
        <authorList>
            <person name="Wang N.-N."/>
            <person name="Du Z.-J."/>
        </authorList>
    </citation>
    <scope>NUCLEOTIDE SEQUENCE [LARGE SCALE GENOMIC DNA]</scope>
    <source>
        <strain evidence="10 11">H1304</strain>
    </source>
</reference>
<dbReference type="PROSITE" id="PS00629">
    <property type="entry name" value="IMP_1"/>
    <property type="match status" value="1"/>
</dbReference>
<keyword evidence="8 9" id="KW-0460">Magnesium</keyword>
<dbReference type="EC" id="3.1.3.25" evidence="4"/>
<evidence type="ECO:0000313" key="11">
    <source>
        <dbReference type="Proteomes" id="UP000234881"/>
    </source>
</evidence>
<dbReference type="InterPro" id="IPR000760">
    <property type="entry name" value="Inositol_monophosphatase-like"/>
</dbReference>
<keyword evidence="6 9" id="KW-0479">Metal-binding</keyword>
<dbReference type="GO" id="GO:0046872">
    <property type="term" value="F:metal ion binding"/>
    <property type="evidence" value="ECO:0007669"/>
    <property type="project" value="UniProtKB-KW"/>
</dbReference>
<evidence type="ECO:0000256" key="6">
    <source>
        <dbReference type="ARBA" id="ARBA00022723"/>
    </source>
</evidence>